<feature type="compositionally biased region" description="Basic residues" evidence="4">
    <location>
        <begin position="154"/>
        <end position="164"/>
    </location>
</feature>
<feature type="compositionally biased region" description="Basic and acidic residues" evidence="4">
    <location>
        <begin position="112"/>
        <end position="124"/>
    </location>
</feature>
<keyword evidence="6" id="KW-1185">Reference proteome</keyword>
<comment type="similarity">
    <text evidence="1">Belongs to the tRNA-intron endonuclease family.</text>
</comment>
<dbReference type="InterPro" id="IPR011856">
    <property type="entry name" value="tRNA_endonuc-like_dom_sf"/>
</dbReference>
<dbReference type="InterPro" id="IPR036167">
    <property type="entry name" value="tRNA_intron_Endo_cat-like_sf"/>
</dbReference>
<evidence type="ECO:0000256" key="3">
    <source>
        <dbReference type="ARBA" id="ARBA00034031"/>
    </source>
</evidence>
<dbReference type="EC" id="4.6.1.16" evidence="2"/>
<evidence type="ECO:0000256" key="4">
    <source>
        <dbReference type="SAM" id="MobiDB-lite"/>
    </source>
</evidence>
<dbReference type="Proteomes" id="UP001224775">
    <property type="component" value="Unassembled WGS sequence"/>
</dbReference>
<protein>
    <recommendedName>
        <fullName evidence="2">tRNA-intron lyase</fullName>
        <ecNumber evidence="2">4.6.1.16</ecNumber>
    </recommendedName>
</protein>
<dbReference type="Gene3D" id="3.40.1350.10">
    <property type="match status" value="1"/>
</dbReference>
<proteinExistence type="inferred from homology"/>
<dbReference type="GO" id="GO:0005634">
    <property type="term" value="C:nucleus"/>
    <property type="evidence" value="ECO:0007669"/>
    <property type="project" value="UniProtKB-ARBA"/>
</dbReference>
<feature type="region of interest" description="Disordered" evidence="4">
    <location>
        <begin position="445"/>
        <end position="469"/>
    </location>
</feature>
<accession>A0AAD8XZ56</accession>
<feature type="compositionally biased region" description="Basic and acidic residues" evidence="4">
    <location>
        <begin position="449"/>
        <end position="460"/>
    </location>
</feature>
<reference evidence="5" key="1">
    <citation type="submission" date="2023-06" db="EMBL/GenBank/DDBJ databases">
        <title>Survivors Of The Sea: Transcriptome response of Skeletonema marinoi to long-term dormancy.</title>
        <authorList>
            <person name="Pinder M.I.M."/>
            <person name="Kourtchenko O."/>
            <person name="Robertson E.K."/>
            <person name="Larsson T."/>
            <person name="Maumus F."/>
            <person name="Osuna-Cruz C.M."/>
            <person name="Vancaester E."/>
            <person name="Stenow R."/>
            <person name="Vandepoele K."/>
            <person name="Ploug H."/>
            <person name="Bruchert V."/>
            <person name="Godhe A."/>
            <person name="Topel M."/>
        </authorList>
    </citation>
    <scope>NUCLEOTIDE SEQUENCE</scope>
    <source>
        <strain evidence="5">R05AC</strain>
    </source>
</reference>
<organism evidence="5 6">
    <name type="scientific">Skeletonema marinoi</name>
    <dbReference type="NCBI Taxonomy" id="267567"/>
    <lineage>
        <taxon>Eukaryota</taxon>
        <taxon>Sar</taxon>
        <taxon>Stramenopiles</taxon>
        <taxon>Ochrophyta</taxon>
        <taxon>Bacillariophyta</taxon>
        <taxon>Coscinodiscophyceae</taxon>
        <taxon>Thalassiosirophycidae</taxon>
        <taxon>Thalassiosirales</taxon>
        <taxon>Skeletonemataceae</taxon>
        <taxon>Skeletonema</taxon>
        <taxon>Skeletonema marinoi-dohrnii complex</taxon>
    </lineage>
</organism>
<feature type="region of interest" description="Disordered" evidence="4">
    <location>
        <begin position="130"/>
        <end position="186"/>
    </location>
</feature>
<dbReference type="SUPFAM" id="SSF53032">
    <property type="entry name" value="tRNA-intron endonuclease catalytic domain-like"/>
    <property type="match status" value="1"/>
</dbReference>
<gene>
    <name evidence="5" type="ORF">QTG54_013097</name>
</gene>
<dbReference type="GO" id="GO:0000213">
    <property type="term" value="F:tRNA-intron lyase activity"/>
    <property type="evidence" value="ECO:0007669"/>
    <property type="project" value="UniProtKB-EC"/>
</dbReference>
<evidence type="ECO:0000313" key="6">
    <source>
        <dbReference type="Proteomes" id="UP001224775"/>
    </source>
</evidence>
<dbReference type="InterPro" id="IPR006677">
    <property type="entry name" value="tRNA_intron_Endonuc_cat-like"/>
</dbReference>
<comment type="catalytic activity">
    <reaction evidence="3">
        <text>pretRNA = a 3'-half-tRNA molecule with a 5'-OH end + a 5'-half-tRNA molecule with a 2',3'-cyclic phosphate end + an intron with a 2',3'-cyclic phosphate and a 5'-hydroxyl terminus.</text>
        <dbReference type="EC" id="4.6.1.16"/>
    </reaction>
</comment>
<dbReference type="CDD" id="cd22363">
    <property type="entry name" value="tRNA-intron_lyase_C"/>
    <property type="match status" value="1"/>
</dbReference>
<comment type="caution">
    <text evidence="5">The sequence shown here is derived from an EMBL/GenBank/DDBJ whole genome shotgun (WGS) entry which is preliminary data.</text>
</comment>
<feature type="region of interest" description="Disordered" evidence="4">
    <location>
        <begin position="106"/>
        <end position="125"/>
    </location>
</feature>
<dbReference type="GO" id="GO:0003676">
    <property type="term" value="F:nucleic acid binding"/>
    <property type="evidence" value="ECO:0007669"/>
    <property type="project" value="InterPro"/>
</dbReference>
<dbReference type="GO" id="GO:0006388">
    <property type="term" value="P:tRNA splicing, via endonucleolytic cleavage and ligation"/>
    <property type="evidence" value="ECO:0007669"/>
    <property type="project" value="InterPro"/>
</dbReference>
<name>A0AAD8XZ56_9STRA</name>
<evidence type="ECO:0000256" key="1">
    <source>
        <dbReference type="ARBA" id="ARBA00008078"/>
    </source>
</evidence>
<feature type="compositionally biased region" description="Basic and acidic residues" evidence="4">
    <location>
        <begin position="132"/>
        <end position="153"/>
    </location>
</feature>
<dbReference type="AlphaFoldDB" id="A0AAD8XZ56"/>
<feature type="region of interest" description="Disordered" evidence="4">
    <location>
        <begin position="51"/>
        <end position="91"/>
    </location>
</feature>
<dbReference type="EMBL" id="JATAAI010000030">
    <property type="protein sequence ID" value="KAK1735961.1"/>
    <property type="molecule type" value="Genomic_DNA"/>
</dbReference>
<evidence type="ECO:0000256" key="2">
    <source>
        <dbReference type="ARBA" id="ARBA00012573"/>
    </source>
</evidence>
<sequence>MANCYGPLEAVDCLSLCPDILWIITSQAGEPSYATPADNVCWVRRVRPSGGAAKKIDDDGTSSRNVSVHDDDDWTPNAIHTEDTTGNNAADDEASANLKANAISFKVTNPDGTERRMTTQEKKQLKYKLAQAKREVKREKRQMKHEQIIQEAKKAKRERKKLKRLERQERKNQQQQQQQKEDEEEHVKQEQVCQEKCCHDEVDEKNDAIEEHTFTAYNALDEELAAMRGDRSGIPPAMLAPAAACVALDTKALGCTNRKDQPDKTIFDRQLTSEWAHELQQGMIPAEELRAKEDMRPMAYKIAEEEHTTDNSTMTVENQLSLGLIRHPSSLYDEVTYAVFRHLHQYSNLHISSGGIFGCDLLLYDGKRSDRHSFAGLRIYTCDKNNESKFPVPSAYDLTGFVRTMNTARKLALIATVIKDEEEGDTARVLIVDLALEKILSVQTHKKKGNTETRRSEKETSSGLAKMKN</sequence>
<evidence type="ECO:0000313" key="5">
    <source>
        <dbReference type="EMBL" id="KAK1735961.1"/>
    </source>
</evidence>